<keyword evidence="3" id="KW-1133">Transmembrane helix</keyword>
<name>A0ABT6N8H3_9FIRM</name>
<protein>
    <submittedName>
        <fullName evidence="4">DUF881 domain-containing protein</fullName>
    </submittedName>
</protein>
<evidence type="ECO:0000256" key="3">
    <source>
        <dbReference type="SAM" id="Phobius"/>
    </source>
</evidence>
<feature type="transmembrane region" description="Helical" evidence="3">
    <location>
        <begin position="7"/>
        <end position="27"/>
    </location>
</feature>
<sequence>MMKKDNIWIGLACVVLGVFIAFQMKFIQGTYLNGASPTQKTTEIINELTVVKAEKERLVEEIERLQDQLDKIQNSASEESAVVKNLTDELNRFKAFSGMTKVTGTGIMVTIDNPPKDLNVGLEKNIALDYKMLLDLINELNSAGAEAISINEQRMVNSTEIRLAGSQVNVNTIPISPPFIIKAIGSPSTLDGAVNIRFGIVQNLQESGYYVEVRQVENLEIGAFNGSMKFRYANTVK</sequence>
<evidence type="ECO:0000313" key="4">
    <source>
        <dbReference type="EMBL" id="MDH8676715.1"/>
    </source>
</evidence>
<dbReference type="Proteomes" id="UP001158045">
    <property type="component" value="Unassembled WGS sequence"/>
</dbReference>
<keyword evidence="2" id="KW-0175">Coiled coil</keyword>
<proteinExistence type="inferred from homology"/>
<comment type="caution">
    <text evidence="4">The sequence shown here is derived from an EMBL/GenBank/DDBJ whole genome shotgun (WGS) entry which is preliminary data.</text>
</comment>
<dbReference type="InterPro" id="IPR010273">
    <property type="entry name" value="DUF881"/>
</dbReference>
<keyword evidence="5" id="KW-1185">Reference proteome</keyword>
<dbReference type="PANTHER" id="PTHR37313:SF2">
    <property type="entry name" value="UPF0749 PROTEIN YLXX"/>
    <property type="match status" value="1"/>
</dbReference>
<reference evidence="4 5" key="1">
    <citation type="submission" date="2023-04" db="EMBL/GenBank/DDBJ databases">
        <title>Fusibacter bizertensis strain WBS, isolated from littoral bottom sediments of the Arctic seas - biochemical and genomic analysis.</title>
        <authorList>
            <person name="Brioukhanov A.L."/>
        </authorList>
    </citation>
    <scope>NUCLEOTIDE SEQUENCE [LARGE SCALE GENOMIC DNA]</scope>
    <source>
        <strain evidence="4 5">WBS</strain>
    </source>
</reference>
<dbReference type="Pfam" id="PF05949">
    <property type="entry name" value="DUF881"/>
    <property type="match status" value="1"/>
</dbReference>
<feature type="coiled-coil region" evidence="2">
    <location>
        <begin position="45"/>
        <end position="89"/>
    </location>
</feature>
<gene>
    <name evidence="4" type="ORF">QE109_01080</name>
</gene>
<dbReference type="RefSeq" id="WP_281092512.1">
    <property type="nucleotide sequence ID" value="NZ_JARYZI010000001.1"/>
</dbReference>
<comment type="similarity">
    <text evidence="1">Belongs to the UPF0749 family.</text>
</comment>
<evidence type="ECO:0000256" key="2">
    <source>
        <dbReference type="SAM" id="Coils"/>
    </source>
</evidence>
<accession>A0ABT6N8H3</accession>
<keyword evidence="3" id="KW-0812">Transmembrane</keyword>
<dbReference type="PANTHER" id="PTHR37313">
    <property type="entry name" value="UPF0749 PROTEIN RV1825"/>
    <property type="match status" value="1"/>
</dbReference>
<evidence type="ECO:0000256" key="1">
    <source>
        <dbReference type="ARBA" id="ARBA00009108"/>
    </source>
</evidence>
<organism evidence="4 5">
    <name type="scientific">Fusibacter bizertensis</name>
    <dbReference type="NCBI Taxonomy" id="1488331"/>
    <lineage>
        <taxon>Bacteria</taxon>
        <taxon>Bacillati</taxon>
        <taxon>Bacillota</taxon>
        <taxon>Clostridia</taxon>
        <taxon>Eubacteriales</taxon>
        <taxon>Eubacteriales Family XII. Incertae Sedis</taxon>
        <taxon>Fusibacter</taxon>
    </lineage>
</organism>
<keyword evidence="3" id="KW-0472">Membrane</keyword>
<dbReference type="EMBL" id="JARYZI010000001">
    <property type="protein sequence ID" value="MDH8676715.1"/>
    <property type="molecule type" value="Genomic_DNA"/>
</dbReference>
<evidence type="ECO:0000313" key="5">
    <source>
        <dbReference type="Proteomes" id="UP001158045"/>
    </source>
</evidence>
<dbReference type="Gene3D" id="3.30.70.1880">
    <property type="entry name" value="Protein of unknown function DUF881"/>
    <property type="match status" value="1"/>
</dbReference>